<dbReference type="GO" id="GO:0019646">
    <property type="term" value="P:aerobic electron transport chain"/>
    <property type="evidence" value="ECO:0007669"/>
    <property type="project" value="TreeGrafter"/>
</dbReference>
<evidence type="ECO:0000256" key="6">
    <source>
        <dbReference type="ARBA" id="ARBA00023002"/>
    </source>
</evidence>
<keyword evidence="5" id="KW-0521">NADP</keyword>
<dbReference type="PRINTS" id="PR00411">
    <property type="entry name" value="PNDRDTASEI"/>
</dbReference>
<evidence type="ECO:0000256" key="8">
    <source>
        <dbReference type="ARBA" id="ARBA00066844"/>
    </source>
</evidence>
<feature type="compositionally biased region" description="Gly residues" evidence="9">
    <location>
        <begin position="12"/>
        <end position="24"/>
    </location>
</feature>
<evidence type="ECO:0000256" key="5">
    <source>
        <dbReference type="ARBA" id="ARBA00022857"/>
    </source>
</evidence>
<evidence type="ECO:0000256" key="7">
    <source>
        <dbReference type="ARBA" id="ARBA00052971"/>
    </source>
</evidence>
<sequence length="724" mass="79923">MTATKAEEDDGGGVAKGWRGGGRAGEVERGTTPATTSGGRQCDLCRITYSAQAPPLAPVAVASTPVLPSHGPSYMAHAVSSLASLTFFSRQRLQWRKFVQPHSRKYWTNSWYFSSPGGSKGLRAVGSSAAGRYGAVSEVPERESQPSSYAWPDNEKRPRVCILGGGFGGLYTALRLESLDWPDGNKPQVVLVDQCDRFVFKPLLYELLSGEVDEWEVAPRFSDLLSNTDVQFFKDRVQSLHPSDHFQMDGAAVSHSAGIVHLESGLLIEYDWLVLALGAEAKLDVVPGAMEYALPFSTLEDAHRVDKKLRALERKYFGMDSPIRVAIVGCGYSGVELAATIAERLQGRGVVQAINVERTILPNAPPGNRESSLKVLSSRNVELLLGYFVRCVRRDIRVGTSPEVTNDEAVHDILEAHNHERFILELQPAERGLESQVVEADLVLWTVGSKPLLPQLEPSDEPIGLPLNGRGQAETDETLRVKGHPRIFAVGDASAVRDRSGNLLPDTAQVAFQQADFAGWNLWAAINGRPLLPFRFQNLGEMMTLGRYDAAISPSFIEGLTLDGPVGHTVIQVIRPEPTDTNPRTAEIEQWTEKDQIGRGAILSALSDTLFDVYCSDSYTAKSLWDELDRKYNTEEQGLEKYSVSKFMRYQMVEDRSVAEQTHEIINLEHALADAEMKLPEKFLVMSIVDKFPKSWENFGMTLKHQKGKLSLDDLMIAISIGRA</sequence>
<proteinExistence type="inferred from homology"/>
<evidence type="ECO:0000256" key="2">
    <source>
        <dbReference type="ARBA" id="ARBA00005272"/>
    </source>
</evidence>
<dbReference type="AlphaFoldDB" id="A0AAW2VPB2"/>
<name>A0AAW2VPB2_SESRA</name>
<comment type="similarity">
    <text evidence="2">Belongs to the NADH dehydrogenase family.</text>
</comment>
<accession>A0AAW2VPB2</accession>
<keyword evidence="3" id="KW-0285">Flavoprotein</keyword>
<dbReference type="FunFam" id="3.50.50.100:FF:000010">
    <property type="entry name" value="Alternative NAD(P)H-ubiquinone oxidoreductase C1, chloroplastic/mitochondrial"/>
    <property type="match status" value="1"/>
</dbReference>
<reference evidence="11" key="1">
    <citation type="submission" date="2020-06" db="EMBL/GenBank/DDBJ databases">
        <authorList>
            <person name="Li T."/>
            <person name="Hu X."/>
            <person name="Zhang T."/>
            <person name="Song X."/>
            <person name="Zhang H."/>
            <person name="Dai N."/>
            <person name="Sheng W."/>
            <person name="Hou X."/>
            <person name="Wei L."/>
        </authorList>
    </citation>
    <scope>NUCLEOTIDE SEQUENCE</scope>
    <source>
        <strain evidence="11">G02</strain>
        <tissue evidence="11">Leaf</tissue>
    </source>
</reference>
<comment type="catalytic activity">
    <reaction evidence="7">
        <text>demethylphylloquinone + NADPH + H(+) = demethylphylloquinol + NADP(+)</text>
        <dbReference type="Rhea" id="RHEA:47744"/>
        <dbReference type="ChEBI" id="CHEBI:15378"/>
        <dbReference type="ChEBI" id="CHEBI:31087"/>
        <dbReference type="ChEBI" id="CHEBI:57783"/>
        <dbReference type="ChEBI" id="CHEBI:58349"/>
        <dbReference type="ChEBI" id="CHEBI:87844"/>
        <dbReference type="EC" id="1.6.5.12"/>
    </reaction>
</comment>
<evidence type="ECO:0000256" key="1">
    <source>
        <dbReference type="ARBA" id="ARBA00001974"/>
    </source>
</evidence>
<evidence type="ECO:0000259" key="10">
    <source>
        <dbReference type="Pfam" id="PF07992"/>
    </source>
</evidence>
<dbReference type="GO" id="GO:0009507">
    <property type="term" value="C:chloroplast"/>
    <property type="evidence" value="ECO:0007669"/>
    <property type="project" value="TreeGrafter"/>
</dbReference>
<dbReference type="GO" id="GO:0042372">
    <property type="term" value="P:phylloquinone biosynthetic process"/>
    <property type="evidence" value="ECO:0007669"/>
    <property type="project" value="TreeGrafter"/>
</dbReference>
<dbReference type="Gene3D" id="3.50.50.100">
    <property type="match status" value="1"/>
</dbReference>
<protein>
    <recommendedName>
        <fullName evidence="8">demethylphylloquinone reductase</fullName>
        <ecNumber evidence="8">1.6.5.12</ecNumber>
    </recommendedName>
</protein>
<dbReference type="PRINTS" id="PR00368">
    <property type="entry name" value="FADPNR"/>
</dbReference>
<dbReference type="InterPro" id="IPR036188">
    <property type="entry name" value="FAD/NAD-bd_sf"/>
</dbReference>
<keyword evidence="6" id="KW-0560">Oxidoreductase</keyword>
<comment type="cofactor">
    <cofactor evidence="1">
        <name>FAD</name>
        <dbReference type="ChEBI" id="CHEBI:57692"/>
    </cofactor>
</comment>
<dbReference type="EMBL" id="JACGWJ010000003">
    <property type="protein sequence ID" value="KAL0431143.1"/>
    <property type="molecule type" value="Genomic_DNA"/>
</dbReference>
<dbReference type="Pfam" id="PF14223">
    <property type="entry name" value="Retrotran_gag_2"/>
    <property type="match status" value="1"/>
</dbReference>
<comment type="caution">
    <text evidence="11">The sequence shown here is derived from an EMBL/GenBank/DDBJ whole genome shotgun (WGS) entry which is preliminary data.</text>
</comment>
<dbReference type="GO" id="GO:0003955">
    <property type="term" value="F:NAD(P)H dehydrogenase (quinone) activity"/>
    <property type="evidence" value="ECO:0007669"/>
    <property type="project" value="TreeGrafter"/>
</dbReference>
<dbReference type="PANTHER" id="PTHR42913">
    <property type="entry name" value="APOPTOSIS-INDUCING FACTOR 1"/>
    <property type="match status" value="1"/>
</dbReference>
<dbReference type="EC" id="1.6.5.12" evidence="8"/>
<feature type="region of interest" description="Disordered" evidence="9">
    <location>
        <begin position="1"/>
        <end position="38"/>
    </location>
</feature>
<organism evidence="11">
    <name type="scientific">Sesamum radiatum</name>
    <name type="common">Black benniseed</name>
    <dbReference type="NCBI Taxonomy" id="300843"/>
    <lineage>
        <taxon>Eukaryota</taxon>
        <taxon>Viridiplantae</taxon>
        <taxon>Streptophyta</taxon>
        <taxon>Embryophyta</taxon>
        <taxon>Tracheophyta</taxon>
        <taxon>Spermatophyta</taxon>
        <taxon>Magnoliopsida</taxon>
        <taxon>eudicotyledons</taxon>
        <taxon>Gunneridae</taxon>
        <taxon>Pentapetalae</taxon>
        <taxon>asterids</taxon>
        <taxon>lamiids</taxon>
        <taxon>Lamiales</taxon>
        <taxon>Pedaliaceae</taxon>
        <taxon>Sesamum</taxon>
    </lineage>
</organism>
<evidence type="ECO:0000313" key="11">
    <source>
        <dbReference type="EMBL" id="KAL0431143.1"/>
    </source>
</evidence>
<dbReference type="PANTHER" id="PTHR42913:SF4">
    <property type="entry name" value="ALTERNATIVE NAD(P)H-UBIQUINONE OXIDOREDUCTASE C1, CHLOROPLASTIC_MITOCHONDRIAL"/>
    <property type="match status" value="1"/>
</dbReference>
<dbReference type="SUPFAM" id="SSF51905">
    <property type="entry name" value="FAD/NAD(P)-binding domain"/>
    <property type="match status" value="1"/>
</dbReference>
<evidence type="ECO:0000256" key="4">
    <source>
        <dbReference type="ARBA" id="ARBA00022827"/>
    </source>
</evidence>
<keyword evidence="4" id="KW-0274">FAD</keyword>
<reference evidence="11" key="2">
    <citation type="journal article" date="2024" name="Plant">
        <title>Genomic evolution and insights into agronomic trait innovations of Sesamum species.</title>
        <authorList>
            <person name="Miao H."/>
            <person name="Wang L."/>
            <person name="Qu L."/>
            <person name="Liu H."/>
            <person name="Sun Y."/>
            <person name="Le M."/>
            <person name="Wang Q."/>
            <person name="Wei S."/>
            <person name="Zheng Y."/>
            <person name="Lin W."/>
            <person name="Duan Y."/>
            <person name="Cao H."/>
            <person name="Xiong S."/>
            <person name="Wang X."/>
            <person name="Wei L."/>
            <person name="Li C."/>
            <person name="Ma Q."/>
            <person name="Ju M."/>
            <person name="Zhao R."/>
            <person name="Li G."/>
            <person name="Mu C."/>
            <person name="Tian Q."/>
            <person name="Mei H."/>
            <person name="Zhang T."/>
            <person name="Gao T."/>
            <person name="Zhang H."/>
        </authorList>
    </citation>
    <scope>NUCLEOTIDE SEQUENCE</scope>
    <source>
        <strain evidence="11">G02</strain>
    </source>
</reference>
<dbReference type="InterPro" id="IPR023753">
    <property type="entry name" value="FAD/NAD-binding_dom"/>
</dbReference>
<evidence type="ECO:0000256" key="9">
    <source>
        <dbReference type="SAM" id="MobiDB-lite"/>
    </source>
</evidence>
<feature type="domain" description="FAD/NAD(P)-binding" evidence="10">
    <location>
        <begin position="159"/>
        <end position="515"/>
    </location>
</feature>
<dbReference type="Pfam" id="PF07992">
    <property type="entry name" value="Pyr_redox_2"/>
    <property type="match status" value="1"/>
</dbReference>
<dbReference type="InterPro" id="IPR051169">
    <property type="entry name" value="NADH-Q_oxidoreductase"/>
</dbReference>
<evidence type="ECO:0000256" key="3">
    <source>
        <dbReference type="ARBA" id="ARBA00022630"/>
    </source>
</evidence>
<gene>
    <name evidence="11" type="ORF">Sradi_0740300</name>
</gene>